<dbReference type="InterPro" id="IPR027417">
    <property type="entry name" value="P-loop_NTPase"/>
</dbReference>
<feature type="compositionally biased region" description="Basic and acidic residues" evidence="1">
    <location>
        <begin position="1"/>
        <end position="15"/>
    </location>
</feature>
<accession>K1QAW6</accession>
<name>K1QAW6_MAGGI</name>
<proteinExistence type="predicted"/>
<feature type="region of interest" description="Disordered" evidence="1">
    <location>
        <begin position="1"/>
        <end position="41"/>
    </location>
</feature>
<gene>
    <name evidence="2" type="ORF">CGI_10026392</name>
</gene>
<feature type="compositionally biased region" description="Polar residues" evidence="1">
    <location>
        <begin position="25"/>
        <end position="37"/>
    </location>
</feature>
<dbReference type="HOGENOM" id="CLU_647694_0_0_1"/>
<dbReference type="InParanoid" id="K1QAW6"/>
<protein>
    <submittedName>
        <fullName evidence="2">Uncharacterized protein</fullName>
    </submittedName>
</protein>
<dbReference type="Gene3D" id="3.40.50.300">
    <property type="entry name" value="P-loop containing nucleotide triphosphate hydrolases"/>
    <property type="match status" value="1"/>
</dbReference>
<sequence>MPLKENDGKMAKETHQPGIRKKNVSQKSSLKNTTLKNQAIKDNAEDEEKLIFEPHSQDTTIVQNQFSPEPNEKHGEDIDANVDKIDFEKFAILKIKDAVNELLNEKDLCPRITFLDFAGQSMYYAFHQIFLRPKSCSILVVDMTKSLYDKVSDQDENEKEYSQFASWSYKGDAVAVLLNGGVWWPACSLTEKMVEEADIQEDEEEETSHLRKKTSSSISRLHNIGVAGKLLSNISQSKVLLNKHSLEPQKDLDTLHPHGLYVSWMQQHKRFPFMRRRTSAACVGRAILGQGHFGWDAPNQMHLLGTRPLSSHKGKEPKGSVKDRMDNTRLRLILSRRSSAILINDALVCLSNAWCFSLSSGRTNIGWYLRLDERSLPEDSKKSFMLSWHLLEKCTSSSSRRTPPTLIIVREASRLLLRTIFLLK</sequence>
<dbReference type="EMBL" id="JH819021">
    <property type="protein sequence ID" value="EKC33897.1"/>
    <property type="molecule type" value="Genomic_DNA"/>
</dbReference>
<evidence type="ECO:0000313" key="2">
    <source>
        <dbReference type="EMBL" id="EKC33897.1"/>
    </source>
</evidence>
<dbReference type="AlphaFoldDB" id="K1QAW6"/>
<reference evidence="2" key="1">
    <citation type="journal article" date="2012" name="Nature">
        <title>The oyster genome reveals stress adaptation and complexity of shell formation.</title>
        <authorList>
            <person name="Zhang G."/>
            <person name="Fang X."/>
            <person name="Guo X."/>
            <person name="Li L."/>
            <person name="Luo R."/>
            <person name="Xu F."/>
            <person name="Yang P."/>
            <person name="Zhang L."/>
            <person name="Wang X."/>
            <person name="Qi H."/>
            <person name="Xiong Z."/>
            <person name="Que H."/>
            <person name="Xie Y."/>
            <person name="Holland P.W."/>
            <person name="Paps J."/>
            <person name="Zhu Y."/>
            <person name="Wu F."/>
            <person name="Chen Y."/>
            <person name="Wang J."/>
            <person name="Peng C."/>
            <person name="Meng J."/>
            <person name="Yang L."/>
            <person name="Liu J."/>
            <person name="Wen B."/>
            <person name="Zhang N."/>
            <person name="Huang Z."/>
            <person name="Zhu Q."/>
            <person name="Feng Y."/>
            <person name="Mount A."/>
            <person name="Hedgecock D."/>
            <person name="Xu Z."/>
            <person name="Liu Y."/>
            <person name="Domazet-Loso T."/>
            <person name="Du Y."/>
            <person name="Sun X."/>
            <person name="Zhang S."/>
            <person name="Liu B."/>
            <person name="Cheng P."/>
            <person name="Jiang X."/>
            <person name="Li J."/>
            <person name="Fan D."/>
            <person name="Wang W."/>
            <person name="Fu W."/>
            <person name="Wang T."/>
            <person name="Wang B."/>
            <person name="Zhang J."/>
            <person name="Peng Z."/>
            <person name="Li Y."/>
            <person name="Li N."/>
            <person name="Wang J."/>
            <person name="Chen M."/>
            <person name="He Y."/>
            <person name="Tan F."/>
            <person name="Song X."/>
            <person name="Zheng Q."/>
            <person name="Huang R."/>
            <person name="Yang H."/>
            <person name="Du X."/>
            <person name="Chen L."/>
            <person name="Yang M."/>
            <person name="Gaffney P.M."/>
            <person name="Wang S."/>
            <person name="Luo L."/>
            <person name="She Z."/>
            <person name="Ming Y."/>
            <person name="Huang W."/>
            <person name="Zhang S."/>
            <person name="Huang B."/>
            <person name="Zhang Y."/>
            <person name="Qu T."/>
            <person name="Ni P."/>
            <person name="Miao G."/>
            <person name="Wang J."/>
            <person name="Wang Q."/>
            <person name="Steinberg C.E."/>
            <person name="Wang H."/>
            <person name="Li N."/>
            <person name="Qian L."/>
            <person name="Zhang G."/>
            <person name="Li Y."/>
            <person name="Yang H."/>
            <person name="Liu X."/>
            <person name="Wang J."/>
            <person name="Yin Y."/>
            <person name="Wang J."/>
        </authorList>
    </citation>
    <scope>NUCLEOTIDE SEQUENCE [LARGE SCALE GENOMIC DNA]</scope>
    <source>
        <strain evidence="2">05x7-T-G4-1.051#20</strain>
    </source>
</reference>
<evidence type="ECO:0000256" key="1">
    <source>
        <dbReference type="SAM" id="MobiDB-lite"/>
    </source>
</evidence>
<organism evidence="2">
    <name type="scientific">Magallana gigas</name>
    <name type="common">Pacific oyster</name>
    <name type="synonym">Crassostrea gigas</name>
    <dbReference type="NCBI Taxonomy" id="29159"/>
    <lineage>
        <taxon>Eukaryota</taxon>
        <taxon>Metazoa</taxon>
        <taxon>Spiralia</taxon>
        <taxon>Lophotrochozoa</taxon>
        <taxon>Mollusca</taxon>
        <taxon>Bivalvia</taxon>
        <taxon>Autobranchia</taxon>
        <taxon>Pteriomorphia</taxon>
        <taxon>Ostreida</taxon>
        <taxon>Ostreoidea</taxon>
        <taxon>Ostreidae</taxon>
        <taxon>Magallana</taxon>
    </lineage>
</organism>